<accession>A0ACB8MCS7</accession>
<evidence type="ECO:0000313" key="2">
    <source>
        <dbReference type="Proteomes" id="UP000829398"/>
    </source>
</evidence>
<evidence type="ECO:0000313" key="1">
    <source>
        <dbReference type="EMBL" id="KAH9783428.1"/>
    </source>
</evidence>
<sequence>MSIPSSLQAIFSSIITFISGRFRPSSNPPPSASSTGDDPESQQVTAPVPNTEPKINPNQFLLQWQNVVMAFCFTSVIEIAVLFEQTKSSPLSVSFYLLSFVILIIFLSLFVAKSVGQNFTVTSQVLEKVAIFLAATSFIITITIPFPLRLKCTTWALYALCLIIIVICNKLM</sequence>
<reference evidence="2" key="1">
    <citation type="journal article" date="2023" name="Hortic. Res.">
        <title>A chromosome-level phased genome enabling allele-level studies in sweet orange: a case study on citrus Huanglongbing tolerance.</title>
        <authorList>
            <person name="Wu B."/>
            <person name="Yu Q."/>
            <person name="Deng Z."/>
            <person name="Duan Y."/>
            <person name="Luo F."/>
            <person name="Gmitter F. Jr."/>
        </authorList>
    </citation>
    <scope>NUCLEOTIDE SEQUENCE [LARGE SCALE GENOMIC DNA]</scope>
    <source>
        <strain evidence="2">cv. Valencia</strain>
    </source>
</reference>
<dbReference type="EMBL" id="CM039172">
    <property type="protein sequence ID" value="KAH9783428.1"/>
    <property type="molecule type" value="Genomic_DNA"/>
</dbReference>
<organism evidence="1 2">
    <name type="scientific">Citrus sinensis</name>
    <name type="common">Sweet orange</name>
    <name type="synonym">Citrus aurantium var. sinensis</name>
    <dbReference type="NCBI Taxonomy" id="2711"/>
    <lineage>
        <taxon>Eukaryota</taxon>
        <taxon>Viridiplantae</taxon>
        <taxon>Streptophyta</taxon>
        <taxon>Embryophyta</taxon>
        <taxon>Tracheophyta</taxon>
        <taxon>Spermatophyta</taxon>
        <taxon>Magnoliopsida</taxon>
        <taxon>eudicotyledons</taxon>
        <taxon>Gunneridae</taxon>
        <taxon>Pentapetalae</taxon>
        <taxon>rosids</taxon>
        <taxon>malvids</taxon>
        <taxon>Sapindales</taxon>
        <taxon>Rutaceae</taxon>
        <taxon>Aurantioideae</taxon>
        <taxon>Citrus</taxon>
    </lineage>
</organism>
<dbReference type="Proteomes" id="UP000829398">
    <property type="component" value="Chromosome 3"/>
</dbReference>
<gene>
    <name evidence="1" type="ORF">KPL71_009308</name>
</gene>
<protein>
    <submittedName>
        <fullName evidence="1">Uncharacterized protein</fullName>
    </submittedName>
</protein>
<proteinExistence type="predicted"/>
<keyword evidence="2" id="KW-1185">Reference proteome</keyword>
<name>A0ACB8MCS7_CITSI</name>
<comment type="caution">
    <text evidence="1">The sequence shown here is derived from an EMBL/GenBank/DDBJ whole genome shotgun (WGS) entry which is preliminary data.</text>
</comment>